<protein>
    <recommendedName>
        <fullName evidence="5">Dolichyl-phosphate-mannose-protein mannosyltransferase</fullName>
    </recommendedName>
</protein>
<evidence type="ECO:0000313" key="4">
    <source>
        <dbReference type="Proteomes" id="UP000619293"/>
    </source>
</evidence>
<keyword evidence="2" id="KW-0812">Transmembrane</keyword>
<feature type="transmembrane region" description="Helical" evidence="2">
    <location>
        <begin position="206"/>
        <end position="223"/>
    </location>
</feature>
<dbReference type="Proteomes" id="UP000619293">
    <property type="component" value="Unassembled WGS sequence"/>
</dbReference>
<accession>A0A8J3JYC7</accession>
<keyword evidence="2" id="KW-0472">Membrane</keyword>
<name>A0A8J3JYC7_9ACTN</name>
<feature type="transmembrane region" description="Helical" evidence="2">
    <location>
        <begin position="383"/>
        <end position="409"/>
    </location>
</feature>
<feature type="transmembrane region" description="Helical" evidence="2">
    <location>
        <begin position="316"/>
        <end position="340"/>
    </location>
</feature>
<feature type="transmembrane region" description="Helical" evidence="2">
    <location>
        <begin position="179"/>
        <end position="197"/>
    </location>
</feature>
<evidence type="ECO:0000313" key="3">
    <source>
        <dbReference type="EMBL" id="GIF93377.1"/>
    </source>
</evidence>
<proteinExistence type="predicted"/>
<feature type="transmembrane region" description="Helical" evidence="2">
    <location>
        <begin position="95"/>
        <end position="114"/>
    </location>
</feature>
<keyword evidence="2" id="KW-1133">Transmembrane helix</keyword>
<feature type="region of interest" description="Disordered" evidence="1">
    <location>
        <begin position="26"/>
        <end position="51"/>
    </location>
</feature>
<organism evidence="3 4">
    <name type="scientific">Catellatospora chokoriensis</name>
    <dbReference type="NCBI Taxonomy" id="310353"/>
    <lineage>
        <taxon>Bacteria</taxon>
        <taxon>Bacillati</taxon>
        <taxon>Actinomycetota</taxon>
        <taxon>Actinomycetes</taxon>
        <taxon>Micromonosporales</taxon>
        <taxon>Micromonosporaceae</taxon>
        <taxon>Catellatospora</taxon>
    </lineage>
</organism>
<dbReference type="EMBL" id="BONG01000061">
    <property type="protein sequence ID" value="GIF93377.1"/>
    <property type="molecule type" value="Genomic_DNA"/>
</dbReference>
<keyword evidence="4" id="KW-1185">Reference proteome</keyword>
<gene>
    <name evidence="3" type="ORF">Cch02nite_68210</name>
</gene>
<comment type="caution">
    <text evidence="3">The sequence shown here is derived from an EMBL/GenBank/DDBJ whole genome shotgun (WGS) entry which is preliminary data.</text>
</comment>
<feature type="transmembrane region" description="Helical" evidence="2">
    <location>
        <begin position="235"/>
        <end position="252"/>
    </location>
</feature>
<evidence type="ECO:0000256" key="1">
    <source>
        <dbReference type="SAM" id="MobiDB-lite"/>
    </source>
</evidence>
<feature type="transmembrane region" description="Helical" evidence="2">
    <location>
        <begin position="476"/>
        <end position="496"/>
    </location>
</feature>
<feature type="transmembrane region" description="Helical" evidence="2">
    <location>
        <begin position="286"/>
        <end position="304"/>
    </location>
</feature>
<reference evidence="3 4" key="1">
    <citation type="submission" date="2021-01" db="EMBL/GenBank/DDBJ databases">
        <title>Whole genome shotgun sequence of Catellatospora chokoriensis NBRC 107358.</title>
        <authorList>
            <person name="Komaki H."/>
            <person name="Tamura T."/>
        </authorList>
    </citation>
    <scope>NUCLEOTIDE SEQUENCE [LARGE SCALE GENOMIC DNA]</scope>
    <source>
        <strain evidence="3 4">NBRC 107358</strain>
    </source>
</reference>
<evidence type="ECO:0008006" key="5">
    <source>
        <dbReference type="Google" id="ProtNLM"/>
    </source>
</evidence>
<dbReference type="AlphaFoldDB" id="A0A8J3JYC7"/>
<feature type="transmembrane region" description="Helical" evidence="2">
    <location>
        <begin position="421"/>
        <end position="440"/>
    </location>
</feature>
<feature type="transmembrane region" description="Helical" evidence="2">
    <location>
        <begin position="446"/>
        <end position="464"/>
    </location>
</feature>
<sequence length="615" mass="67143">MIRAGRVPPWLVLGGALGDNLAVGSPVDPGGAVPGDPGDPGLRGDGVRPPAPSPYLRSSFVSDVDVEPVTTSPDDAPEPAAPPTAPWWRERLPHLLLGALLLVMAWFTVAQGRFHGRTYDEYMQDDYGARVLKFYLSGTADRSFLDFPDYLYMPQHGAGFELIVAFFQHLSGEIWNTRTIVNGLFGVLGMLVTALAARELAGRGRLGAWAGLAAAVGLALYPRYTGQMMNNSKDIPLAVAMVLVLWLVLRLMRRWSLPNRRFEVLELAAVGAAIGFAGSIRVNALLWFGLLALVGLGFWARHGYQLRGAALRAEVTNQLTAILAIGTTAYLVMSLFWPFLLTNPVDGLMSSVESMAKYDWDNEILFGGEMVRSTQLPWYYAPWWLVIGSPLPVVALTVAAAVAAVVALVRRQRLDGRTLLVGAYILLPLALIIGAHSTLYNSLRQFLFVAPGMIVLAAVLLVRWARESFDAGRTALAWALIGAAVLGQGEALYASARIYPYEYSYFSPLAGGYTTARHDYESTYYGSCTRAAAVWLGENYRQFTDDPAPTFRDEHQWNSLAEVDLPDNFVSVGDGDPFFRITTREAGAGYREVHAVMVEGEPVCRVSVKEYAGVS</sequence>
<evidence type="ECO:0000256" key="2">
    <source>
        <dbReference type="SAM" id="Phobius"/>
    </source>
</evidence>
<feature type="compositionally biased region" description="Low complexity" evidence="1">
    <location>
        <begin position="26"/>
        <end position="40"/>
    </location>
</feature>